<feature type="non-terminal residue" evidence="2">
    <location>
        <position position="1"/>
    </location>
</feature>
<feature type="compositionally biased region" description="Low complexity" evidence="1">
    <location>
        <begin position="22"/>
        <end position="33"/>
    </location>
</feature>
<feature type="region of interest" description="Disordered" evidence="1">
    <location>
        <begin position="1"/>
        <end position="41"/>
    </location>
</feature>
<gene>
    <name evidence="2" type="ORF">PGLA1383_LOCUS17615</name>
</gene>
<keyword evidence="3" id="KW-1185">Reference proteome</keyword>
<feature type="compositionally biased region" description="Polar residues" evidence="1">
    <location>
        <begin position="1"/>
        <end position="14"/>
    </location>
</feature>
<dbReference type="AlphaFoldDB" id="A0A813EJV7"/>
<evidence type="ECO:0000256" key="1">
    <source>
        <dbReference type="SAM" id="MobiDB-lite"/>
    </source>
</evidence>
<evidence type="ECO:0000313" key="3">
    <source>
        <dbReference type="Proteomes" id="UP000654075"/>
    </source>
</evidence>
<dbReference type="EMBL" id="CAJNNV010010919">
    <property type="protein sequence ID" value="CAE8599255.1"/>
    <property type="molecule type" value="Genomic_DNA"/>
</dbReference>
<protein>
    <submittedName>
        <fullName evidence="2">Uncharacterized protein</fullName>
    </submittedName>
</protein>
<sequence length="114" mass="12435">VLRQEAVSNSNSTGAAKDETIGSGTVTSVSSSTKLRPAEDDELRRTVELRCFLRRVGLEDILTVIRESSAQGSLRGLLDMSEGQVLLLKTPPARLQRLSRALAVERQRQEGLGM</sequence>
<evidence type="ECO:0000313" key="2">
    <source>
        <dbReference type="EMBL" id="CAE8599255.1"/>
    </source>
</evidence>
<organism evidence="2 3">
    <name type="scientific">Polarella glacialis</name>
    <name type="common">Dinoflagellate</name>
    <dbReference type="NCBI Taxonomy" id="89957"/>
    <lineage>
        <taxon>Eukaryota</taxon>
        <taxon>Sar</taxon>
        <taxon>Alveolata</taxon>
        <taxon>Dinophyceae</taxon>
        <taxon>Suessiales</taxon>
        <taxon>Suessiaceae</taxon>
        <taxon>Polarella</taxon>
    </lineage>
</organism>
<comment type="caution">
    <text evidence="2">The sequence shown here is derived from an EMBL/GenBank/DDBJ whole genome shotgun (WGS) entry which is preliminary data.</text>
</comment>
<reference evidence="2" key="1">
    <citation type="submission" date="2021-02" db="EMBL/GenBank/DDBJ databases">
        <authorList>
            <person name="Dougan E. K."/>
            <person name="Rhodes N."/>
            <person name="Thang M."/>
            <person name="Chan C."/>
        </authorList>
    </citation>
    <scope>NUCLEOTIDE SEQUENCE</scope>
</reference>
<name>A0A813EJV7_POLGL</name>
<accession>A0A813EJV7</accession>
<dbReference type="Proteomes" id="UP000654075">
    <property type="component" value="Unassembled WGS sequence"/>
</dbReference>
<feature type="non-terminal residue" evidence="2">
    <location>
        <position position="114"/>
    </location>
</feature>
<proteinExistence type="predicted"/>